<dbReference type="InterPro" id="IPR036691">
    <property type="entry name" value="Endo/exonu/phosph_ase_sf"/>
</dbReference>
<dbReference type="CDD" id="cd09276">
    <property type="entry name" value="Rnase_HI_RT_non_LTR"/>
    <property type="match status" value="1"/>
</dbReference>
<dbReference type="PANTHER" id="PTHR36688">
    <property type="entry name" value="ENDO/EXONUCLEASE/PHOSPHATASE DOMAIN-CONTAINING PROTEIN"/>
    <property type="match status" value="1"/>
</dbReference>
<dbReference type="EMBL" id="GBHO01021973">
    <property type="protein sequence ID" value="JAG21631.1"/>
    <property type="molecule type" value="Transcribed_RNA"/>
</dbReference>
<dbReference type="InterPro" id="IPR005135">
    <property type="entry name" value="Endo/exonuclease/phosphatase"/>
</dbReference>
<dbReference type="GO" id="GO:0042575">
    <property type="term" value="C:DNA polymerase complex"/>
    <property type="evidence" value="ECO:0007669"/>
    <property type="project" value="UniProtKB-ARBA"/>
</dbReference>
<evidence type="ECO:0000259" key="1">
    <source>
        <dbReference type="PROSITE" id="PS50878"/>
    </source>
</evidence>
<dbReference type="Pfam" id="PF14529">
    <property type="entry name" value="Exo_endo_phos_2"/>
    <property type="match status" value="1"/>
</dbReference>
<dbReference type="PANTHER" id="PTHR36688:SF2">
    <property type="entry name" value="ENDONUCLEASE_EXONUCLEASE_PHOSPHATASE DOMAIN-CONTAINING PROTEIN"/>
    <property type="match status" value="1"/>
</dbReference>
<gene>
    <name evidence="3" type="primary">pol_280</name>
    <name evidence="3" type="ORF">CM83_5330</name>
</gene>
<dbReference type="SUPFAM" id="SSF56219">
    <property type="entry name" value="DNase I-like"/>
    <property type="match status" value="1"/>
</dbReference>
<dbReference type="AlphaFoldDB" id="A0A0A9XPU9"/>
<dbReference type="CDD" id="cd01650">
    <property type="entry name" value="RT_nLTR_like"/>
    <property type="match status" value="1"/>
</dbReference>
<dbReference type="Gene3D" id="3.30.420.10">
    <property type="entry name" value="Ribonuclease H-like superfamily/Ribonuclease H"/>
    <property type="match status" value="1"/>
</dbReference>
<name>A0A0A9XPU9_LYGHE</name>
<accession>A0A0A9XPU9</accession>
<dbReference type="InterPro" id="IPR002156">
    <property type="entry name" value="RNaseH_domain"/>
</dbReference>
<dbReference type="GO" id="GO:0004523">
    <property type="term" value="F:RNA-DNA hybrid ribonuclease activity"/>
    <property type="evidence" value="ECO:0007669"/>
    <property type="project" value="InterPro"/>
</dbReference>
<reference evidence="3" key="2">
    <citation type="submission" date="2014-07" db="EMBL/GenBank/DDBJ databases">
        <authorList>
            <person name="Hull J."/>
        </authorList>
    </citation>
    <scope>NUCLEOTIDE SEQUENCE</scope>
</reference>
<dbReference type="InterPro" id="IPR036397">
    <property type="entry name" value="RNaseH_sf"/>
</dbReference>
<reference evidence="3" key="1">
    <citation type="journal article" date="2014" name="PLoS ONE">
        <title>Transcriptome-Based Identification of ABC Transporters in the Western Tarnished Plant Bug Lygus hesperus.</title>
        <authorList>
            <person name="Hull J.J."/>
            <person name="Chaney K."/>
            <person name="Geib S.M."/>
            <person name="Fabrick J.A."/>
            <person name="Brent C.S."/>
            <person name="Walsh D."/>
            <person name="Lavine L.C."/>
        </authorList>
    </citation>
    <scope>NUCLEOTIDE SEQUENCE</scope>
</reference>
<dbReference type="Pfam" id="PF00075">
    <property type="entry name" value="RNase_H"/>
    <property type="match status" value="1"/>
</dbReference>
<keyword evidence="3" id="KW-0695">RNA-directed DNA polymerase</keyword>
<evidence type="ECO:0000313" key="3">
    <source>
        <dbReference type="EMBL" id="JAG21631.1"/>
    </source>
</evidence>
<dbReference type="InterPro" id="IPR012337">
    <property type="entry name" value="RNaseH-like_sf"/>
</dbReference>
<dbReference type="PROSITE" id="PS50879">
    <property type="entry name" value="RNASE_H_1"/>
    <property type="match status" value="1"/>
</dbReference>
<dbReference type="Gene3D" id="3.60.10.10">
    <property type="entry name" value="Endonuclease/exonuclease/phosphatase"/>
    <property type="match status" value="1"/>
</dbReference>
<keyword evidence="3" id="KW-0808">Transferase</keyword>
<feature type="non-terminal residue" evidence="3">
    <location>
        <position position="1"/>
    </location>
</feature>
<organism evidence="3">
    <name type="scientific">Lygus hesperus</name>
    <name type="common">Western plant bug</name>
    <dbReference type="NCBI Taxonomy" id="30085"/>
    <lineage>
        <taxon>Eukaryota</taxon>
        <taxon>Metazoa</taxon>
        <taxon>Ecdysozoa</taxon>
        <taxon>Arthropoda</taxon>
        <taxon>Hexapoda</taxon>
        <taxon>Insecta</taxon>
        <taxon>Pterygota</taxon>
        <taxon>Neoptera</taxon>
        <taxon>Paraneoptera</taxon>
        <taxon>Hemiptera</taxon>
        <taxon>Heteroptera</taxon>
        <taxon>Panheteroptera</taxon>
        <taxon>Cimicomorpha</taxon>
        <taxon>Miridae</taxon>
        <taxon>Mirini</taxon>
        <taxon>Lygus</taxon>
    </lineage>
</organism>
<proteinExistence type="predicted"/>
<evidence type="ECO:0000259" key="2">
    <source>
        <dbReference type="PROSITE" id="PS50879"/>
    </source>
</evidence>
<dbReference type="GO" id="GO:0003676">
    <property type="term" value="F:nucleic acid binding"/>
    <property type="evidence" value="ECO:0007669"/>
    <property type="project" value="InterPro"/>
</dbReference>
<dbReference type="SUPFAM" id="SSF53098">
    <property type="entry name" value="Ribonuclease H-like"/>
    <property type="match status" value="1"/>
</dbReference>
<keyword evidence="3" id="KW-0548">Nucleotidyltransferase</keyword>
<feature type="domain" description="Reverse transcriptase" evidence="1">
    <location>
        <begin position="378"/>
        <end position="648"/>
    </location>
</feature>
<dbReference type="GO" id="GO:0003964">
    <property type="term" value="F:RNA-directed DNA polymerase activity"/>
    <property type="evidence" value="ECO:0007669"/>
    <property type="project" value="UniProtKB-KW"/>
</dbReference>
<dbReference type="InterPro" id="IPR052560">
    <property type="entry name" value="RdDP_mobile_element"/>
</dbReference>
<sequence length="1150" mass="128850">VDYMAARIKLSQKSITIVNVYAGHSRIEDVTWGRLLDHFGPHNTIISGDLNAQNVLWGSDRNNQRGAHVANAVLSRQHKWTISNTGEATRITRPGENKSVPDVTFTTLDLASLTSWRCFEDPLGSDHRVVVLDVRTPAPDPSPRGTERWHTKTANWDVFQDRVNQAMNEWNGGEIQVDNIENAYSHLCEAISFGAQASMKKTNPSSHSKSSPWWNDDIRIAVSNKNRCLREYDDVGSLSNLDRYLEADAKVKEMVAKAKRESFHTYCQNMSTRSHCRPSAWYMLRYFAGDPSASSSTIVDVHKYETECKDLLVSITRRVPSVDGSHALDDVPPIARREFDHALKNKTDTAPGLDLINFSILKHLPESAKSFLLKIFNVCIVHCHFLNDWKNVKIIYIKKIEKNPNPDAIGLRPLVLLGCTLKLLNTILKARLEVHIEMQLVVNKFQHGFRQGHSTLNNLTEIHLVIENARLLGHATLCIFLDLKGAYNRVNPVKLYNILLQKGIPLYLSKWFFTFLSDKVYSDGVNTVRGSQGIDQGSTIGPSLFNVYVSDVGSGLKNSNVSVFADDYMIYLTGDNIAHCRQLIAEDFLILARELAEIDLVINFDKTKLMIFPSDPQMEIENLRSFDIITSNGTICTTNEYKYLGIHLNPKLDGLEHTSRMAEKCKNDVNALRYMKGSNWGNHPDTQSDLLSAAILPKFEYCLPVYSWLNKGILGKYQVIQNMAIRSITGAVKTSPISAMHAITGIPYVQSRVTKLALRLFTNLFCTSQIIRELMNSMLSLTDHYCPPRLSATVELFKKIKTNVLSNNIQILSELETRFRIDPSFGFRGCESIPSISKKSDIPPTVAKALTMEFLNNKYPNVHVILACDGSKTTNRASAAFICQQHLTQTGFRLPDISSSYFAENYALLKTLEHLIVHHSNSPSALVLTDSRSVISEINNLQPGSLVPIHMQLIVTNIQVFTGTGATLYIQWVPSHSGVLANELADSCAREAGSRAIVDPNVAIPPSELRPTWYQVAQDINLSTHQTRLRTGGSWTASFQNIPTPTPWYRHKELPNKIITQTNRLLLGHANDRLFQYRMRSVNSPHCRYCGDESEVETVEHLLVSCRALRIGINQALGGLPVSQVLASAGHPDSKIPEVLAFLGNCNVQI</sequence>
<dbReference type="InterPro" id="IPR000477">
    <property type="entry name" value="RT_dom"/>
</dbReference>
<dbReference type="SUPFAM" id="SSF56672">
    <property type="entry name" value="DNA/RNA polymerases"/>
    <property type="match status" value="1"/>
</dbReference>
<protein>
    <submittedName>
        <fullName evidence="3">RNA-directed DNA polymerase from mobile element jockey</fullName>
    </submittedName>
</protein>
<dbReference type="PROSITE" id="PS50878">
    <property type="entry name" value="RT_POL"/>
    <property type="match status" value="1"/>
</dbReference>
<dbReference type="InterPro" id="IPR043502">
    <property type="entry name" value="DNA/RNA_pol_sf"/>
</dbReference>
<dbReference type="Pfam" id="PF00078">
    <property type="entry name" value="RVT_1"/>
    <property type="match status" value="1"/>
</dbReference>
<feature type="domain" description="RNase H type-1" evidence="2">
    <location>
        <begin position="860"/>
        <end position="994"/>
    </location>
</feature>